<proteinExistence type="inferred from homology"/>
<dbReference type="NCBIfam" id="NF045768">
    <property type="entry name" value="RubredRD"/>
    <property type="match status" value="1"/>
</dbReference>
<dbReference type="InterPro" id="IPR018527">
    <property type="entry name" value="Rubredoxin_Fe_BS"/>
</dbReference>
<reference evidence="10" key="1">
    <citation type="journal article" date="2021" name="Science">
        <title>Hunting the eagle killer: A cyanobacterial neurotoxin causes vacuolar myelinopathy.</title>
        <authorList>
            <person name="Breinlinger S."/>
            <person name="Phillips T.J."/>
            <person name="Haram B.N."/>
            <person name="Mares J."/>
            <person name="Martinez Yerena J.A."/>
            <person name="Hrouzek P."/>
            <person name="Sobotka R."/>
            <person name="Henderson W.M."/>
            <person name="Schmieder P."/>
            <person name="Williams S.M."/>
            <person name="Lauderdale J.D."/>
            <person name="Wilde H.D."/>
            <person name="Gerrin W."/>
            <person name="Kust A."/>
            <person name="Washington J.W."/>
            <person name="Wagner C."/>
            <person name="Geier B."/>
            <person name="Liebeke M."/>
            <person name="Enke H."/>
            <person name="Niedermeyer T.H.J."/>
            <person name="Wilde S.B."/>
        </authorList>
    </citation>
    <scope>NUCLEOTIDE SEQUENCE [LARGE SCALE GENOMIC DNA]</scope>
    <source>
        <strain evidence="10">Thurmond2011</strain>
    </source>
</reference>
<evidence type="ECO:0000313" key="9">
    <source>
        <dbReference type="EMBL" id="MDR9893871.1"/>
    </source>
</evidence>
<feature type="binding site" evidence="7">
    <location>
        <position position="42"/>
    </location>
    <ligand>
        <name>Fe cation</name>
        <dbReference type="ChEBI" id="CHEBI:24875"/>
    </ligand>
</feature>
<protein>
    <recommendedName>
        <fullName evidence="6">Rubredoxin</fullName>
    </recommendedName>
</protein>
<dbReference type="InterPro" id="IPR050526">
    <property type="entry name" value="Rubredoxin_ET"/>
</dbReference>
<evidence type="ECO:0000256" key="1">
    <source>
        <dbReference type="ARBA" id="ARBA00005337"/>
    </source>
</evidence>
<dbReference type="FunFam" id="2.20.28.10:FF:000001">
    <property type="entry name" value="Rubredoxin"/>
    <property type="match status" value="1"/>
</dbReference>
<accession>A0AAP5M3K0</accession>
<dbReference type="PANTHER" id="PTHR47627">
    <property type="entry name" value="RUBREDOXIN"/>
    <property type="match status" value="1"/>
</dbReference>
<evidence type="ECO:0000313" key="10">
    <source>
        <dbReference type="Proteomes" id="UP000667802"/>
    </source>
</evidence>
<keyword evidence="10" id="KW-1185">Reference proteome</keyword>
<dbReference type="AlphaFoldDB" id="A0AAP5M3K0"/>
<evidence type="ECO:0000259" key="8">
    <source>
        <dbReference type="PROSITE" id="PS50903"/>
    </source>
</evidence>
<evidence type="ECO:0000256" key="3">
    <source>
        <dbReference type="ARBA" id="ARBA00022723"/>
    </source>
</evidence>
<keyword evidence="5 6" id="KW-0408">Iron</keyword>
<dbReference type="InterPro" id="IPR024922">
    <property type="entry name" value="Rubredoxin"/>
</dbReference>
<comment type="cofactor">
    <cofactor evidence="6 7">
        <name>Fe(3+)</name>
        <dbReference type="ChEBI" id="CHEBI:29034"/>
    </cofactor>
    <text evidence="6 7">Binds 1 Fe(3+) ion per subunit.</text>
</comment>
<dbReference type="GO" id="GO:0005506">
    <property type="term" value="F:iron ion binding"/>
    <property type="evidence" value="ECO:0007669"/>
    <property type="project" value="InterPro"/>
</dbReference>
<evidence type="ECO:0000256" key="7">
    <source>
        <dbReference type="PIRSR" id="PIRSR000071-1"/>
    </source>
</evidence>
<dbReference type="RefSeq" id="WP_208348775.1">
    <property type="nucleotide sequence ID" value="NZ_JAALHA020000001.1"/>
</dbReference>
<dbReference type="PIRSF" id="PIRSF000071">
    <property type="entry name" value="Rubredoxin"/>
    <property type="match status" value="1"/>
</dbReference>
<evidence type="ECO:0000256" key="5">
    <source>
        <dbReference type="ARBA" id="ARBA00023004"/>
    </source>
</evidence>
<dbReference type="PROSITE" id="PS50903">
    <property type="entry name" value="RUBREDOXIN_LIKE"/>
    <property type="match status" value="1"/>
</dbReference>
<evidence type="ECO:0000256" key="4">
    <source>
        <dbReference type="ARBA" id="ARBA00022982"/>
    </source>
</evidence>
<dbReference type="PANTHER" id="PTHR47627:SF1">
    <property type="entry name" value="RUBREDOXIN-1-RELATED"/>
    <property type="match status" value="1"/>
</dbReference>
<name>A0AAP5M3K0_9CYAN</name>
<dbReference type="GO" id="GO:0043448">
    <property type="term" value="P:alkane catabolic process"/>
    <property type="evidence" value="ECO:0007669"/>
    <property type="project" value="TreeGrafter"/>
</dbReference>
<gene>
    <name evidence="9" type="ORF">G7B40_004685</name>
</gene>
<keyword evidence="2 6" id="KW-0813">Transport</keyword>
<dbReference type="Pfam" id="PF00301">
    <property type="entry name" value="Rubredoxin"/>
    <property type="match status" value="1"/>
</dbReference>
<dbReference type="PROSITE" id="PS00202">
    <property type="entry name" value="RUBREDOXIN"/>
    <property type="match status" value="1"/>
</dbReference>
<keyword evidence="4 6" id="KW-0249">Electron transport</keyword>
<comment type="similarity">
    <text evidence="1 6">Belongs to the rubredoxin family.</text>
</comment>
<dbReference type="GO" id="GO:0009055">
    <property type="term" value="F:electron transfer activity"/>
    <property type="evidence" value="ECO:0007669"/>
    <property type="project" value="InterPro"/>
</dbReference>
<feature type="binding site" evidence="7">
    <location>
        <position position="6"/>
    </location>
    <ligand>
        <name>Fe cation</name>
        <dbReference type="ChEBI" id="CHEBI:24875"/>
    </ligand>
</feature>
<dbReference type="InterPro" id="IPR024935">
    <property type="entry name" value="Rubredoxin_dom"/>
</dbReference>
<feature type="domain" description="Rubredoxin-like" evidence="8">
    <location>
        <begin position="1"/>
        <end position="52"/>
    </location>
</feature>
<dbReference type="Proteomes" id="UP000667802">
    <property type="component" value="Unassembled WGS sequence"/>
</dbReference>
<comment type="caution">
    <text evidence="9">The sequence shown here is derived from an EMBL/GenBank/DDBJ whole genome shotgun (WGS) entry which is preliminary data.</text>
</comment>
<dbReference type="SUPFAM" id="SSF57802">
    <property type="entry name" value="Rubredoxin-like"/>
    <property type="match status" value="1"/>
</dbReference>
<organism evidence="9 10">
    <name type="scientific">Aetokthonos hydrillicola Thurmond2011</name>
    <dbReference type="NCBI Taxonomy" id="2712845"/>
    <lineage>
        <taxon>Bacteria</taxon>
        <taxon>Bacillati</taxon>
        <taxon>Cyanobacteriota</taxon>
        <taxon>Cyanophyceae</taxon>
        <taxon>Nostocales</taxon>
        <taxon>Hapalosiphonaceae</taxon>
        <taxon>Aetokthonos</taxon>
    </lineage>
</organism>
<feature type="binding site" evidence="7">
    <location>
        <position position="39"/>
    </location>
    <ligand>
        <name>Fe cation</name>
        <dbReference type="ChEBI" id="CHEBI:24875"/>
    </ligand>
</feature>
<evidence type="ECO:0000256" key="6">
    <source>
        <dbReference type="PIRNR" id="PIRNR000071"/>
    </source>
</evidence>
<dbReference type="InterPro" id="IPR024934">
    <property type="entry name" value="Rubredoxin-like_dom"/>
</dbReference>
<dbReference type="CDD" id="cd00730">
    <property type="entry name" value="rubredoxin"/>
    <property type="match status" value="1"/>
</dbReference>
<sequence length="54" mass="5910">MQEYLCGICGHVYNPEDGDPEGGVEPGTAFENIPEDWVCPICGAGKEEFQPHED</sequence>
<evidence type="ECO:0000256" key="2">
    <source>
        <dbReference type="ARBA" id="ARBA00022448"/>
    </source>
</evidence>
<dbReference type="Gene3D" id="2.20.28.10">
    <property type="match status" value="1"/>
</dbReference>
<dbReference type="EMBL" id="JAALHA020000001">
    <property type="protein sequence ID" value="MDR9893871.1"/>
    <property type="molecule type" value="Genomic_DNA"/>
</dbReference>
<keyword evidence="3 6" id="KW-0479">Metal-binding</keyword>
<dbReference type="PRINTS" id="PR00163">
    <property type="entry name" value="RUBREDOXIN"/>
</dbReference>
<feature type="binding site" evidence="7">
    <location>
        <position position="9"/>
    </location>
    <ligand>
        <name>Fe cation</name>
        <dbReference type="ChEBI" id="CHEBI:24875"/>
    </ligand>
</feature>